<accession>A0ABZ1TLT9</accession>
<keyword evidence="2" id="KW-1185">Reference proteome</keyword>
<proteinExistence type="predicted"/>
<reference evidence="1" key="1">
    <citation type="submission" date="2022-10" db="EMBL/GenBank/DDBJ databases">
        <title>The complete genomes of actinobacterial strains from the NBC collection.</title>
        <authorList>
            <person name="Joergensen T.S."/>
            <person name="Alvarez Arevalo M."/>
            <person name="Sterndorff E.B."/>
            <person name="Faurdal D."/>
            <person name="Vuksanovic O."/>
            <person name="Mourched A.-S."/>
            <person name="Charusanti P."/>
            <person name="Shaw S."/>
            <person name="Blin K."/>
            <person name="Weber T."/>
        </authorList>
    </citation>
    <scope>NUCLEOTIDE SEQUENCE</scope>
    <source>
        <strain evidence="1">NBC_00248</strain>
    </source>
</reference>
<name>A0ABZ1TLT9_STRVG</name>
<sequence>MPERTEHTLLYIKYVDDALAEQGVAAVESAISGISLRIRPPP</sequence>
<dbReference type="RefSeq" id="WP_266843005.1">
    <property type="nucleotide sequence ID" value="NZ_CP108090.1"/>
</dbReference>
<evidence type="ECO:0000313" key="2">
    <source>
        <dbReference type="Proteomes" id="UP001432039"/>
    </source>
</evidence>
<gene>
    <name evidence="1" type="ORF">OG517_32965</name>
</gene>
<evidence type="ECO:0000313" key="1">
    <source>
        <dbReference type="EMBL" id="WUQ15833.1"/>
    </source>
</evidence>
<protein>
    <submittedName>
        <fullName evidence="1">Uncharacterized protein</fullName>
    </submittedName>
</protein>
<dbReference type="Proteomes" id="UP001432039">
    <property type="component" value="Chromosome"/>
</dbReference>
<organism evidence="1 2">
    <name type="scientific">Streptomyces virginiae</name>
    <name type="common">Streptomyces cinnamonensis</name>
    <dbReference type="NCBI Taxonomy" id="1961"/>
    <lineage>
        <taxon>Bacteria</taxon>
        <taxon>Bacillati</taxon>
        <taxon>Actinomycetota</taxon>
        <taxon>Actinomycetes</taxon>
        <taxon>Kitasatosporales</taxon>
        <taxon>Streptomycetaceae</taxon>
        <taxon>Streptomyces</taxon>
    </lineage>
</organism>
<dbReference type="EMBL" id="CP108090">
    <property type="protein sequence ID" value="WUQ15833.1"/>
    <property type="molecule type" value="Genomic_DNA"/>
</dbReference>